<dbReference type="Proteomes" id="UP001149165">
    <property type="component" value="Unassembled WGS sequence"/>
</dbReference>
<evidence type="ECO:0000313" key="1">
    <source>
        <dbReference type="EMBL" id="KAJ5087324.1"/>
    </source>
</evidence>
<evidence type="ECO:0008006" key="3">
    <source>
        <dbReference type="Google" id="ProtNLM"/>
    </source>
</evidence>
<dbReference type="PANTHER" id="PTHR31904">
    <property type="entry name" value="BYPASS OF STOP CODON PROTEIN 5-RELATED"/>
    <property type="match status" value="1"/>
</dbReference>
<dbReference type="InterPro" id="IPR039634">
    <property type="entry name" value="Bul1-like"/>
</dbReference>
<comment type="caution">
    <text evidence="1">The sequence shown here is derived from an EMBL/GenBank/DDBJ whole genome shotgun (WGS) entry which is preliminary data.</text>
</comment>
<reference evidence="1" key="1">
    <citation type="submission" date="2022-11" db="EMBL/GenBank/DDBJ databases">
        <authorList>
            <person name="Petersen C."/>
        </authorList>
    </citation>
    <scope>NUCLEOTIDE SEQUENCE</scope>
    <source>
        <strain evidence="1">IBT 30069</strain>
    </source>
</reference>
<keyword evidence="2" id="KW-1185">Reference proteome</keyword>
<gene>
    <name evidence="1" type="ORF">N7456_010940</name>
</gene>
<dbReference type="InterPro" id="IPR014752">
    <property type="entry name" value="Arrestin-like_C"/>
</dbReference>
<protein>
    <recommendedName>
        <fullName evidence="3">Arrestin-like N-terminal domain-containing protein</fullName>
    </recommendedName>
</protein>
<evidence type="ECO:0000313" key="2">
    <source>
        <dbReference type="Proteomes" id="UP001149165"/>
    </source>
</evidence>
<sequence>MATSIISRGSDTLDVWARRSTPKIDITLDGQKPGLVNSYTTGDQIEGTAKITVDQETRFDEIEIILQGTSITSVERAACPGRTGSQQMFLKLRQPIEETEYPTPRILEPSHEYSFPFTFVVPDRLLPQVCTHTRMNNQVHSSHTLLPPTLGDPMLRTNAKTLLDDMAPDMSQISYLIRVAILKRSSTSHHLKSLANVGKKVRIIPTVSEDPPINTSNHTYYCPRKEKTVKRGLLRGKQGHLVASASQPQPIRLHATTCEPQDTVSTVAKVQLRFDPVGNEQPPRLGSMSSKIKASTFYSSNPWEDFPSQSSSIPLSHVGQGLFNESVNLSNMCVASAQWEKHTSTNTNSSVIERRDSLISSCSDDSTGPSSSFTGDTYYTASLVIPVTLPNSKTFVPTFHSCLMSRTYSLDLSLSYHTPGTNILTPTITLRLPVQIITEPKYAESIKSSLGVVVTQEELDEFFSPRSISPAVANATIDIAAPPGYLETISQFNMGGVRTAQ</sequence>
<dbReference type="Gene3D" id="2.60.40.640">
    <property type="match status" value="1"/>
</dbReference>
<name>A0A9W9ET11_9EURO</name>
<dbReference type="PANTHER" id="PTHR31904:SF1">
    <property type="entry name" value="BYPASS OF STOP CODON PROTEIN 5-RELATED"/>
    <property type="match status" value="1"/>
</dbReference>
<dbReference type="OrthoDB" id="2283785at2759"/>
<dbReference type="EMBL" id="JAPQKH010000007">
    <property type="protein sequence ID" value="KAJ5087324.1"/>
    <property type="molecule type" value="Genomic_DNA"/>
</dbReference>
<accession>A0A9W9ET11</accession>
<dbReference type="AlphaFoldDB" id="A0A9W9ET11"/>
<organism evidence="1 2">
    <name type="scientific">Penicillium angulare</name>
    <dbReference type="NCBI Taxonomy" id="116970"/>
    <lineage>
        <taxon>Eukaryota</taxon>
        <taxon>Fungi</taxon>
        <taxon>Dikarya</taxon>
        <taxon>Ascomycota</taxon>
        <taxon>Pezizomycotina</taxon>
        <taxon>Eurotiomycetes</taxon>
        <taxon>Eurotiomycetidae</taxon>
        <taxon>Eurotiales</taxon>
        <taxon>Aspergillaceae</taxon>
        <taxon>Penicillium</taxon>
    </lineage>
</organism>
<proteinExistence type="predicted"/>
<reference evidence="1" key="2">
    <citation type="journal article" date="2023" name="IMA Fungus">
        <title>Comparative genomic study of the Penicillium genus elucidates a diverse pangenome and 15 lateral gene transfer events.</title>
        <authorList>
            <person name="Petersen C."/>
            <person name="Sorensen T."/>
            <person name="Nielsen M.R."/>
            <person name="Sondergaard T.E."/>
            <person name="Sorensen J.L."/>
            <person name="Fitzpatrick D.A."/>
            <person name="Frisvad J.C."/>
            <person name="Nielsen K.L."/>
        </authorList>
    </citation>
    <scope>NUCLEOTIDE SEQUENCE</scope>
    <source>
        <strain evidence="1">IBT 30069</strain>
    </source>
</reference>